<reference evidence="2" key="1">
    <citation type="submission" date="2022-11" db="UniProtKB">
        <authorList>
            <consortium name="WormBaseParasite"/>
        </authorList>
    </citation>
    <scope>IDENTIFICATION</scope>
</reference>
<dbReference type="SUPFAM" id="SSF50985">
    <property type="entry name" value="RCC1/BLIP-II"/>
    <property type="match status" value="1"/>
</dbReference>
<dbReference type="GO" id="GO:0005634">
    <property type="term" value="C:nucleus"/>
    <property type="evidence" value="ECO:0007669"/>
    <property type="project" value="TreeGrafter"/>
</dbReference>
<dbReference type="AlphaFoldDB" id="A0A915DDI4"/>
<proteinExistence type="predicted"/>
<evidence type="ECO:0000313" key="2">
    <source>
        <dbReference type="WBParaSite" id="jg1829"/>
    </source>
</evidence>
<dbReference type="PANTHER" id="PTHR45943">
    <property type="entry name" value="E3 UBIQUITIN-PROTEIN LIGASE MYCBP2"/>
    <property type="match status" value="1"/>
</dbReference>
<accession>A0A915DDI4</accession>
<dbReference type="PANTHER" id="PTHR45943:SF1">
    <property type="entry name" value="E3 UBIQUITIN-PROTEIN LIGASE MYCBP2"/>
    <property type="match status" value="1"/>
</dbReference>
<evidence type="ECO:0000313" key="1">
    <source>
        <dbReference type="Proteomes" id="UP000887574"/>
    </source>
</evidence>
<sequence>MSYFLRNFVDAYSSTAYTPNNRKDYVVANNFVDDGTSSPCPNLPFESSHLTELFGSDDGGGANALQLDFQAYSDHKHKCRNRYSKLLLLYAKQLHRSGILYSANADLDAIAMQQECLQNNVGEKMSSEAQQQWRKCIAAGEFELDVLLEANKYISVIAPPSCWYSALFNLRNGDRKQVNEDDNFDSSSHLTQAVHNLNSPDQNAPQQRHGFELMTIGLDSIFSVMLELNQRDSELCAKQLQSLLQLLQNLPTDTLRNEPRSVVERMHNLLKQLRVEGNASVSTFANACMISLSVAYGHPEFMLSTICALLCDAKKNIPFNQLSSDCNLLPKNFQNLALTVQKNVQRGVHMPESEHLLQWSNLSKSGDFLCDFELLFPSSQSSMSDFHGADGALAMANGSLVSNGSYVFVLTMYGLVKTGTGLTETKNGEILTCNELLKYSEGSVLLVCNESLYLRRKHSSRLWVLDVESLREIGEIMLPNLLSEGVLFSDGRSFYHALLDDQWNFTTTLLDDATFTPVPGQKARQSSRLIEIGYTAIGDVNDFQANLIKSIPSSLQGIVVDIQLSSEIGFILTRHGKVFYAGQGMDFDLQDTNLTWTELPLIETIVGMTCHSNCLILRSGSGHLWEMGSLTDFFDNQHHSKTPTKKARKIRIPNKRRCTSVASTAGCMGYVTDNGRCFFYGRHVITSQDEVIVSKSGMLYTSGLNNMNQCGREENPRFALPCPSSTSPDAVHNLKNLLPTSTNSIHSTGSSGAGYCPKTCTYLSCSDLVAVNRLASLSIDEKLDEEEECSNYKESGMDEVSGVEELEEGEFEIPISNATNPRKKIQMRIPV</sequence>
<dbReference type="InterPro" id="IPR009091">
    <property type="entry name" value="RCC1/BLIP-II"/>
</dbReference>
<name>A0A915DDI4_9BILA</name>
<keyword evidence="1" id="KW-1185">Reference proteome</keyword>
<protein>
    <submittedName>
        <fullName evidence="2">Uncharacterized protein</fullName>
    </submittedName>
</protein>
<dbReference type="Proteomes" id="UP000887574">
    <property type="component" value="Unplaced"/>
</dbReference>
<dbReference type="Gene3D" id="2.130.10.30">
    <property type="entry name" value="Regulator of chromosome condensation 1/beta-lactamase-inhibitor protein II"/>
    <property type="match status" value="1"/>
</dbReference>
<dbReference type="GO" id="GO:0007411">
    <property type="term" value="P:axon guidance"/>
    <property type="evidence" value="ECO:0007669"/>
    <property type="project" value="TreeGrafter"/>
</dbReference>
<dbReference type="GO" id="GO:0008582">
    <property type="term" value="P:regulation of synaptic assembly at neuromuscular junction"/>
    <property type="evidence" value="ECO:0007669"/>
    <property type="project" value="TreeGrafter"/>
</dbReference>
<dbReference type="GO" id="GO:0061630">
    <property type="term" value="F:ubiquitin protein ligase activity"/>
    <property type="evidence" value="ECO:0007669"/>
    <property type="project" value="TreeGrafter"/>
</dbReference>
<organism evidence="1 2">
    <name type="scientific">Ditylenchus dipsaci</name>
    <dbReference type="NCBI Taxonomy" id="166011"/>
    <lineage>
        <taxon>Eukaryota</taxon>
        <taxon>Metazoa</taxon>
        <taxon>Ecdysozoa</taxon>
        <taxon>Nematoda</taxon>
        <taxon>Chromadorea</taxon>
        <taxon>Rhabditida</taxon>
        <taxon>Tylenchina</taxon>
        <taxon>Tylenchomorpha</taxon>
        <taxon>Sphaerularioidea</taxon>
        <taxon>Anguinidae</taxon>
        <taxon>Anguininae</taxon>
        <taxon>Ditylenchus</taxon>
    </lineage>
</organism>
<dbReference type="WBParaSite" id="jg1829">
    <property type="protein sequence ID" value="jg1829"/>
    <property type="gene ID" value="jg1829"/>
</dbReference>
<dbReference type="GO" id="GO:0005886">
    <property type="term" value="C:plasma membrane"/>
    <property type="evidence" value="ECO:0007669"/>
    <property type="project" value="TreeGrafter"/>
</dbReference>